<name>A0AA97I3S1_9EURY</name>
<dbReference type="EMBL" id="CP043875">
    <property type="protein sequence ID" value="WOF15541.1"/>
    <property type="molecule type" value="Genomic_DNA"/>
</dbReference>
<evidence type="ECO:0000313" key="7">
    <source>
        <dbReference type="Proteomes" id="UP001301797"/>
    </source>
</evidence>
<accession>A0AA97I3S1</accession>
<dbReference type="AlphaFoldDB" id="A0AA97I3S1"/>
<dbReference type="Gene3D" id="3.40.50.2300">
    <property type="match status" value="2"/>
</dbReference>
<keyword evidence="7" id="KW-1185">Reference proteome</keyword>
<protein>
    <submittedName>
        <fullName evidence="6">Amino acid ABC transporter substrate-binding protein</fullName>
    </submittedName>
</protein>
<dbReference type="InterPro" id="IPR028081">
    <property type="entry name" value="Leu-bd"/>
</dbReference>
<dbReference type="InterPro" id="IPR051010">
    <property type="entry name" value="BCAA_transport"/>
</dbReference>
<dbReference type="RefSeq" id="WP_317137114.1">
    <property type="nucleotide sequence ID" value="NZ_CP043875.1"/>
</dbReference>
<dbReference type="Pfam" id="PF13458">
    <property type="entry name" value="Peripla_BP_6"/>
    <property type="match status" value="1"/>
</dbReference>
<keyword evidence="4" id="KW-0812">Transmembrane</keyword>
<dbReference type="SUPFAM" id="SSF53822">
    <property type="entry name" value="Periplasmic binding protein-like I"/>
    <property type="match status" value="1"/>
</dbReference>
<keyword evidence="1" id="KW-0813">Transport</keyword>
<dbReference type="KEGG" id="mefw:F1737_02005"/>
<evidence type="ECO:0000256" key="1">
    <source>
        <dbReference type="ARBA" id="ARBA00022448"/>
    </source>
</evidence>
<keyword evidence="3" id="KW-0029">Amino-acid transport</keyword>
<evidence type="ECO:0000259" key="5">
    <source>
        <dbReference type="Pfam" id="PF13458"/>
    </source>
</evidence>
<feature type="transmembrane region" description="Helical" evidence="4">
    <location>
        <begin position="7"/>
        <end position="24"/>
    </location>
</feature>
<feature type="domain" description="Leucine-binding protein" evidence="5">
    <location>
        <begin position="38"/>
        <end position="370"/>
    </location>
</feature>
<proteinExistence type="predicted"/>
<dbReference type="PRINTS" id="PR00337">
    <property type="entry name" value="LEUILEVALBP"/>
</dbReference>
<keyword evidence="2" id="KW-0732">Signal</keyword>
<dbReference type="InterPro" id="IPR000709">
    <property type="entry name" value="Leu_Ile_Val-bd"/>
</dbReference>
<gene>
    <name evidence="6" type="ORF">F1737_02005</name>
</gene>
<evidence type="ECO:0000313" key="6">
    <source>
        <dbReference type="EMBL" id="WOF15541.1"/>
    </source>
</evidence>
<evidence type="ECO:0000256" key="4">
    <source>
        <dbReference type="SAM" id="Phobius"/>
    </source>
</evidence>
<keyword evidence="4" id="KW-0472">Membrane</keyword>
<dbReference type="Proteomes" id="UP001301797">
    <property type="component" value="Chromosome"/>
</dbReference>
<evidence type="ECO:0000256" key="2">
    <source>
        <dbReference type="ARBA" id="ARBA00022729"/>
    </source>
</evidence>
<dbReference type="GO" id="GO:0006865">
    <property type="term" value="P:amino acid transport"/>
    <property type="evidence" value="ECO:0007669"/>
    <property type="project" value="UniProtKB-KW"/>
</dbReference>
<organism evidence="6 7">
    <name type="scientific">Methanochimaera problematica</name>
    <dbReference type="NCBI Taxonomy" id="2609417"/>
    <lineage>
        <taxon>Archaea</taxon>
        <taxon>Methanobacteriati</taxon>
        <taxon>Methanobacteriota</taxon>
        <taxon>Stenosarchaea group</taxon>
        <taxon>Methanomicrobia</taxon>
        <taxon>Methanomicrobiales</taxon>
        <taxon>Methanomicrobiaceae</taxon>
        <taxon>Methanochimaera</taxon>
    </lineage>
</organism>
<dbReference type="PANTHER" id="PTHR30483:SF6">
    <property type="entry name" value="PERIPLASMIC BINDING PROTEIN OF ABC TRANSPORTER FOR NATURAL AMINO ACIDS"/>
    <property type="match status" value="1"/>
</dbReference>
<dbReference type="CDD" id="cd06346">
    <property type="entry name" value="PBP1_ABC_ligand_binding-like"/>
    <property type="match status" value="1"/>
</dbReference>
<reference evidence="6 7" key="1">
    <citation type="submission" date="2019-09" db="EMBL/GenBank/DDBJ databases">
        <title>The complete genome of Methanoplanus sp. FWC-SCC4.</title>
        <authorList>
            <person name="Chen S.-C."/>
            <person name="Zhou Y.-Z."/>
            <person name="Lai M.-C."/>
        </authorList>
    </citation>
    <scope>NUCLEOTIDE SEQUENCE [LARGE SCALE GENOMIC DNA]</scope>
    <source>
        <strain evidence="6 7">FWC-SCC4</strain>
    </source>
</reference>
<dbReference type="GeneID" id="85228904"/>
<sequence>MIRKISISTVLFLIVILISAFFMISTNFGPPPGDFPDEIVVGSILPLSGPMETYGIEIKRGIDMAVSDINEQGGIKGTPLSVEYFDNLGNPNMALFALKKFAEKGVPVIIGPVSSTTALTIAPYAEEEKVVIISPAATNPNLSEYKDYFFRTISSDIYQGKGMAKVLPTMYPDVQSAAVLYLNNDYGRELKNSFVTWFPKAGGHIVLIESYEPREKSYSELIDKIIYTKPDAVVLIGTVEDAGIILKEAENNGVNVKWFCSEGLVNDELPDSVGKYSEGIAGLMQSSQVQSKSFIKRYESEYGTGINWPVSYGYDTMAIVSEAISAGGYKGPEISSALKRIRYLGLCGPKVFDENGDIPPAFDIMRIENGKWQRVKWNQIVFSDEEDEED</sequence>
<evidence type="ECO:0000256" key="3">
    <source>
        <dbReference type="ARBA" id="ARBA00022970"/>
    </source>
</evidence>
<keyword evidence="4" id="KW-1133">Transmembrane helix</keyword>
<dbReference type="PANTHER" id="PTHR30483">
    <property type="entry name" value="LEUCINE-SPECIFIC-BINDING PROTEIN"/>
    <property type="match status" value="1"/>
</dbReference>
<dbReference type="InterPro" id="IPR028082">
    <property type="entry name" value="Peripla_BP_I"/>
</dbReference>